<proteinExistence type="predicted"/>
<dbReference type="Proteomes" id="UP000046392">
    <property type="component" value="Unplaced"/>
</dbReference>
<evidence type="ECO:0000313" key="2">
    <source>
        <dbReference type="WBParaSite" id="SPAL_0001676900.1"/>
    </source>
</evidence>
<dbReference type="GO" id="GO:0003676">
    <property type="term" value="F:nucleic acid binding"/>
    <property type="evidence" value="ECO:0007669"/>
    <property type="project" value="InterPro"/>
</dbReference>
<evidence type="ECO:0000313" key="1">
    <source>
        <dbReference type="Proteomes" id="UP000046392"/>
    </source>
</evidence>
<dbReference type="AlphaFoldDB" id="A0A0N5CFY9"/>
<dbReference type="STRING" id="174720.A0A0N5CFY9"/>
<sequence>MVSWLPKSWNFQSVDDLWQFCPNRQNFVGDFFFQSGRKLQIAPQTLGNVFVEVLEKRVTNRKDCNEPPKRIIVLLDGLTDAQFRDAIHGEIGGLRAACERFQSG</sequence>
<reference evidence="2" key="1">
    <citation type="submission" date="2017-02" db="UniProtKB">
        <authorList>
            <consortium name="WormBaseParasite"/>
        </authorList>
    </citation>
    <scope>IDENTIFICATION</scope>
</reference>
<keyword evidence="1" id="KW-1185">Reference proteome</keyword>
<accession>A0A0N5CFY9</accession>
<organism evidence="1 2">
    <name type="scientific">Strongyloides papillosus</name>
    <name type="common">Intestinal threadworm</name>
    <dbReference type="NCBI Taxonomy" id="174720"/>
    <lineage>
        <taxon>Eukaryota</taxon>
        <taxon>Metazoa</taxon>
        <taxon>Ecdysozoa</taxon>
        <taxon>Nematoda</taxon>
        <taxon>Chromadorea</taxon>
        <taxon>Rhabditida</taxon>
        <taxon>Tylenchina</taxon>
        <taxon>Panagrolaimomorpha</taxon>
        <taxon>Strongyloidoidea</taxon>
        <taxon>Strongyloididae</taxon>
        <taxon>Strongyloides</taxon>
    </lineage>
</organism>
<dbReference type="WBParaSite" id="SPAL_0001676900.1">
    <property type="protein sequence ID" value="SPAL_0001676900.1"/>
    <property type="gene ID" value="SPAL_0001676900"/>
</dbReference>
<dbReference type="Gene3D" id="3.30.420.10">
    <property type="entry name" value="Ribonuclease H-like superfamily/Ribonuclease H"/>
    <property type="match status" value="1"/>
</dbReference>
<dbReference type="InterPro" id="IPR036397">
    <property type="entry name" value="RNaseH_sf"/>
</dbReference>
<protein>
    <submittedName>
        <fullName evidence="2">VWFA domain-containing protein</fullName>
    </submittedName>
</protein>
<name>A0A0N5CFY9_STREA</name>